<accession>A0ABR9W5H4</accession>
<dbReference type="Proteomes" id="UP000644727">
    <property type="component" value="Unassembled WGS sequence"/>
</dbReference>
<dbReference type="GO" id="GO:0005524">
    <property type="term" value="F:ATP binding"/>
    <property type="evidence" value="ECO:0007669"/>
    <property type="project" value="UniProtKB-KW"/>
</dbReference>
<dbReference type="InterPro" id="IPR050334">
    <property type="entry name" value="Molybdenum_import_ModC"/>
</dbReference>
<gene>
    <name evidence="4" type="ORF">IOE58_13845</name>
</gene>
<dbReference type="SUPFAM" id="SSF52540">
    <property type="entry name" value="P-loop containing nucleoside triphosphate hydrolases"/>
    <property type="match status" value="1"/>
</dbReference>
<evidence type="ECO:0000256" key="2">
    <source>
        <dbReference type="ARBA" id="ARBA00022840"/>
    </source>
</evidence>
<dbReference type="Pfam" id="PF00005">
    <property type="entry name" value="ABC_tran"/>
    <property type="match status" value="1"/>
</dbReference>
<reference evidence="4 5" key="1">
    <citation type="submission" date="2020-10" db="EMBL/GenBank/DDBJ databases">
        <title>Draft genome and description of Brachybacterium epidermidis sp nov.</title>
        <authorList>
            <person name="Boxberger M."/>
            <person name="La Scola B."/>
        </authorList>
    </citation>
    <scope>NUCLEOTIDE SEQUENCE [LARGE SCALE GENOMIC DNA]</scope>
    <source>
        <strain evidence="4 5">Marseille-Q2903</strain>
    </source>
</reference>
<dbReference type="PROSITE" id="PS00211">
    <property type="entry name" value="ABC_TRANSPORTER_1"/>
    <property type="match status" value="1"/>
</dbReference>
<evidence type="ECO:0000259" key="3">
    <source>
        <dbReference type="PROSITE" id="PS50893"/>
    </source>
</evidence>
<sequence>MPPGQTPAILGPNGRGKSTGGGVLAGLVTADDGHIRLGDDVLLATGRASGTEGTEPSAARPGVTTVRSRAPHLRRVARLGQHPLLFPHLTLEGNAAFGPRAEGAGRSAARDQARTWLDRVGVGRLASRRPYEVSGGQAQRAAIARALATSPQLSLWDEPFAALDVQSAPQLRELLARELAGRTAVIVTHDLADIRALADRVMVLEAGRVRQDVPLEEFLQHPAPGFAQHLVASE</sequence>
<dbReference type="InterPro" id="IPR003439">
    <property type="entry name" value="ABC_transporter-like_ATP-bd"/>
</dbReference>
<feature type="domain" description="ABC transporter" evidence="3">
    <location>
        <begin position="1"/>
        <end position="231"/>
    </location>
</feature>
<evidence type="ECO:0000313" key="4">
    <source>
        <dbReference type="EMBL" id="MBE9405205.1"/>
    </source>
</evidence>
<keyword evidence="5" id="KW-1185">Reference proteome</keyword>
<keyword evidence="1" id="KW-0547">Nucleotide-binding</keyword>
<dbReference type="InterPro" id="IPR003593">
    <property type="entry name" value="AAA+_ATPase"/>
</dbReference>
<protein>
    <submittedName>
        <fullName evidence="4">ATP-binding cassette domain-containing protein</fullName>
    </submittedName>
</protein>
<dbReference type="InterPro" id="IPR017871">
    <property type="entry name" value="ABC_transporter-like_CS"/>
</dbReference>
<evidence type="ECO:0000313" key="5">
    <source>
        <dbReference type="Proteomes" id="UP000644727"/>
    </source>
</evidence>
<dbReference type="EMBL" id="JADEYR010000025">
    <property type="protein sequence ID" value="MBE9405205.1"/>
    <property type="molecule type" value="Genomic_DNA"/>
</dbReference>
<dbReference type="PANTHER" id="PTHR43514:SF1">
    <property type="entry name" value="SULFATE_THIOSULFATE IMPORT ATP-BINDING PROTEIN CYSA"/>
    <property type="match status" value="1"/>
</dbReference>
<dbReference type="SMART" id="SM00382">
    <property type="entry name" value="AAA"/>
    <property type="match status" value="1"/>
</dbReference>
<dbReference type="PROSITE" id="PS50893">
    <property type="entry name" value="ABC_TRANSPORTER_2"/>
    <property type="match status" value="1"/>
</dbReference>
<keyword evidence="2 4" id="KW-0067">ATP-binding</keyword>
<dbReference type="InterPro" id="IPR027417">
    <property type="entry name" value="P-loop_NTPase"/>
</dbReference>
<name>A0ABR9W5H4_9MICO</name>
<comment type="caution">
    <text evidence="4">The sequence shown here is derived from an EMBL/GenBank/DDBJ whole genome shotgun (WGS) entry which is preliminary data.</text>
</comment>
<dbReference type="Gene3D" id="3.40.50.300">
    <property type="entry name" value="P-loop containing nucleotide triphosphate hydrolases"/>
    <property type="match status" value="1"/>
</dbReference>
<dbReference type="PANTHER" id="PTHR43514">
    <property type="entry name" value="ABC TRANSPORTER I FAMILY MEMBER 10"/>
    <property type="match status" value="1"/>
</dbReference>
<dbReference type="RefSeq" id="WP_193866936.1">
    <property type="nucleotide sequence ID" value="NZ_JADEYR010000025.1"/>
</dbReference>
<evidence type="ECO:0000256" key="1">
    <source>
        <dbReference type="ARBA" id="ARBA00022741"/>
    </source>
</evidence>
<organism evidence="4 5">
    <name type="scientific">Brachybacterium epidermidis</name>
    <dbReference type="NCBI Taxonomy" id="2781983"/>
    <lineage>
        <taxon>Bacteria</taxon>
        <taxon>Bacillati</taxon>
        <taxon>Actinomycetota</taxon>
        <taxon>Actinomycetes</taxon>
        <taxon>Micrococcales</taxon>
        <taxon>Dermabacteraceae</taxon>
        <taxon>Brachybacterium</taxon>
    </lineage>
</organism>
<proteinExistence type="predicted"/>